<dbReference type="AlphaFoldDB" id="A0A553PKY1"/>
<feature type="repeat" description="WD" evidence="3">
    <location>
        <begin position="433"/>
        <end position="472"/>
    </location>
</feature>
<dbReference type="PANTHER" id="PTHR44156">
    <property type="entry name" value="SUPERNUMERARY LIMBS, ISOFORM B-RELATED"/>
    <property type="match status" value="1"/>
</dbReference>
<feature type="repeat" description="WD" evidence="3">
    <location>
        <begin position="260"/>
        <end position="292"/>
    </location>
</feature>
<evidence type="ECO:0000313" key="7">
    <source>
        <dbReference type="Proteomes" id="UP000318571"/>
    </source>
</evidence>
<feature type="repeat" description="WD" evidence="3">
    <location>
        <begin position="218"/>
        <end position="257"/>
    </location>
</feature>
<reference evidence="6 7" key="1">
    <citation type="journal article" date="2018" name="Nat. Ecol. Evol.">
        <title>Genomic signatures of mitonuclear coevolution across populations of Tigriopus californicus.</title>
        <authorList>
            <person name="Barreto F.S."/>
            <person name="Watson E.T."/>
            <person name="Lima T.G."/>
            <person name="Willett C.S."/>
            <person name="Edmands S."/>
            <person name="Li W."/>
            <person name="Burton R.S."/>
        </authorList>
    </citation>
    <scope>NUCLEOTIDE SEQUENCE [LARGE SCALE GENOMIC DNA]</scope>
    <source>
        <strain evidence="6 7">San Diego</strain>
    </source>
</reference>
<evidence type="ECO:0000256" key="4">
    <source>
        <dbReference type="SAM" id="MobiDB-lite"/>
    </source>
</evidence>
<keyword evidence="2" id="KW-0677">Repeat</keyword>
<dbReference type="InterPro" id="IPR036322">
    <property type="entry name" value="WD40_repeat_dom_sf"/>
</dbReference>
<dbReference type="PROSITE" id="PS50181">
    <property type="entry name" value="FBOX"/>
    <property type="match status" value="1"/>
</dbReference>
<dbReference type="InterPro" id="IPR001680">
    <property type="entry name" value="WD40_rpt"/>
</dbReference>
<dbReference type="CDD" id="cd00200">
    <property type="entry name" value="WD40"/>
    <property type="match status" value="1"/>
</dbReference>
<dbReference type="InterPro" id="IPR001810">
    <property type="entry name" value="F-box_dom"/>
</dbReference>
<protein>
    <recommendedName>
        <fullName evidence="5">F-box domain-containing protein</fullName>
    </recommendedName>
</protein>
<dbReference type="SMART" id="SM00320">
    <property type="entry name" value="WD40"/>
    <property type="match status" value="7"/>
</dbReference>
<feature type="repeat" description="WD" evidence="3">
    <location>
        <begin position="306"/>
        <end position="347"/>
    </location>
</feature>
<sequence>MRWPTPGTSSGLPSSGLSASITTSSIPSGAASPAPKGRQTLTAMTPGDAWGPVGSSPRSEVRRRMALMTQWMSEFTPTDQLTAFQAMQPHLGVPVYHWLASRLPQHDLHAYCPPDCQDVLRLLPEHLVLAIVSYLSPCDLARASQVCSFWRDTLASAWIWRRLAGQPQWRLSPPEHAAQLARHRAINASDPLPWKQIFRERFKLRRCWLLGQCHVRTFEGHTGGVSCIQFDSSRIVSGSHDKTIRVWNIKTNSPWSVMTLTGHSGEVRCLHLEGNRVASGSTDHTIKVWDLDIQSAWSSIACKVTMVGHQDTVRCIQMSNAKQRVISGSYDATLKVWCLKTGTCLSTLSGHESRVLCLHWEGPLLLTGSSDKTLKMWDLDRLCCIGTLAGHSDGVTSISVEGNKIVSGSLDRTIKVWNLATRKCLSTLDWMSSEGHTGVIRCLQADSWRIVSASDDKTLKVWNLESRERLVTLKSHTDGVTCLRFNDFVIVSGSYDKTVKLWDFTVC</sequence>
<organism evidence="6 7">
    <name type="scientific">Tigriopus californicus</name>
    <name type="common">Marine copepod</name>
    <dbReference type="NCBI Taxonomy" id="6832"/>
    <lineage>
        <taxon>Eukaryota</taxon>
        <taxon>Metazoa</taxon>
        <taxon>Ecdysozoa</taxon>
        <taxon>Arthropoda</taxon>
        <taxon>Crustacea</taxon>
        <taxon>Multicrustacea</taxon>
        <taxon>Hexanauplia</taxon>
        <taxon>Copepoda</taxon>
        <taxon>Harpacticoida</taxon>
        <taxon>Harpacticidae</taxon>
        <taxon>Tigriopus</taxon>
    </lineage>
</organism>
<dbReference type="OrthoDB" id="19711at2759"/>
<dbReference type="Pfam" id="PF00400">
    <property type="entry name" value="WD40"/>
    <property type="match status" value="7"/>
</dbReference>
<feature type="repeat" description="WD" evidence="3">
    <location>
        <begin position="473"/>
        <end position="507"/>
    </location>
</feature>
<feature type="repeat" description="WD" evidence="3">
    <location>
        <begin position="348"/>
        <end position="380"/>
    </location>
</feature>
<dbReference type="InterPro" id="IPR019775">
    <property type="entry name" value="WD40_repeat_CS"/>
</dbReference>
<proteinExistence type="predicted"/>
<dbReference type="Gene3D" id="1.20.1280.50">
    <property type="match status" value="1"/>
</dbReference>
<dbReference type="Gene3D" id="2.130.10.10">
    <property type="entry name" value="YVTN repeat-like/Quinoprotein amine dehydrogenase"/>
    <property type="match status" value="2"/>
</dbReference>
<evidence type="ECO:0000256" key="1">
    <source>
        <dbReference type="ARBA" id="ARBA00022574"/>
    </source>
</evidence>
<comment type="caution">
    <text evidence="6">The sequence shown here is derived from an EMBL/GenBank/DDBJ whole genome shotgun (WGS) entry which is preliminary data.</text>
</comment>
<evidence type="ECO:0000259" key="5">
    <source>
        <dbReference type="PROSITE" id="PS50181"/>
    </source>
</evidence>
<dbReference type="PROSITE" id="PS00678">
    <property type="entry name" value="WD_REPEATS_1"/>
    <property type="match status" value="6"/>
</dbReference>
<dbReference type="SUPFAM" id="SSF81383">
    <property type="entry name" value="F-box domain"/>
    <property type="match status" value="1"/>
</dbReference>
<dbReference type="InterPro" id="IPR053299">
    <property type="entry name" value="ASTRA_WD_repeat"/>
</dbReference>
<accession>A0A553PKY1</accession>
<dbReference type="Pfam" id="PF12937">
    <property type="entry name" value="F-box-like"/>
    <property type="match status" value="1"/>
</dbReference>
<gene>
    <name evidence="6" type="ORF">TCAL_10846</name>
</gene>
<dbReference type="InterPro" id="IPR020472">
    <property type="entry name" value="WD40_PAC1"/>
</dbReference>
<name>A0A553PKY1_TIGCA</name>
<feature type="domain" description="F-box" evidence="5">
    <location>
        <begin position="117"/>
        <end position="163"/>
    </location>
</feature>
<evidence type="ECO:0000256" key="3">
    <source>
        <dbReference type="PROSITE-ProRule" id="PRU00221"/>
    </source>
</evidence>
<evidence type="ECO:0000256" key="2">
    <source>
        <dbReference type="ARBA" id="ARBA00022737"/>
    </source>
</evidence>
<dbReference type="SUPFAM" id="SSF50978">
    <property type="entry name" value="WD40 repeat-like"/>
    <property type="match status" value="1"/>
</dbReference>
<feature type="compositionally biased region" description="Low complexity" evidence="4">
    <location>
        <begin position="1"/>
        <end position="35"/>
    </location>
</feature>
<dbReference type="Proteomes" id="UP000318571">
    <property type="component" value="Chromosome 11"/>
</dbReference>
<dbReference type="InterPro" id="IPR015943">
    <property type="entry name" value="WD40/YVTN_repeat-like_dom_sf"/>
</dbReference>
<dbReference type="OMA" id="CHVRTFE"/>
<dbReference type="InterPro" id="IPR036047">
    <property type="entry name" value="F-box-like_dom_sf"/>
</dbReference>
<dbReference type="PROSITE" id="PS50294">
    <property type="entry name" value="WD_REPEATS_REGION"/>
    <property type="match status" value="6"/>
</dbReference>
<dbReference type="SMART" id="SM00256">
    <property type="entry name" value="FBOX"/>
    <property type="match status" value="1"/>
</dbReference>
<evidence type="ECO:0000313" key="6">
    <source>
        <dbReference type="EMBL" id="TRY78344.1"/>
    </source>
</evidence>
<feature type="region of interest" description="Disordered" evidence="4">
    <location>
        <begin position="1"/>
        <end position="58"/>
    </location>
</feature>
<dbReference type="PROSITE" id="PS50082">
    <property type="entry name" value="WD_REPEATS_2"/>
    <property type="match status" value="7"/>
</dbReference>
<dbReference type="FunFam" id="2.130.10.10:FF:001203">
    <property type="entry name" value="F-box/WD repeat-containing protein 1A"/>
    <property type="match status" value="2"/>
</dbReference>
<keyword evidence="7" id="KW-1185">Reference proteome</keyword>
<dbReference type="FunFam" id="2.130.10.10:FF:000715">
    <property type="entry name" value="F-box protein MET30"/>
    <property type="match status" value="1"/>
</dbReference>
<keyword evidence="1 3" id="KW-0853">WD repeat</keyword>
<dbReference type="EMBL" id="VCGU01000003">
    <property type="protein sequence ID" value="TRY78344.1"/>
    <property type="molecule type" value="Genomic_DNA"/>
</dbReference>
<dbReference type="STRING" id="6832.A0A553PKY1"/>
<dbReference type="PRINTS" id="PR00320">
    <property type="entry name" value="GPROTEINBRPT"/>
</dbReference>
<feature type="repeat" description="WD" evidence="3">
    <location>
        <begin position="388"/>
        <end position="427"/>
    </location>
</feature>